<gene>
    <name evidence="1" type="ORF">QE152_g41164</name>
</gene>
<feature type="non-terminal residue" evidence="1">
    <location>
        <position position="29"/>
    </location>
</feature>
<sequence>MSILCCIYYSFYRKHPNAHRRTCRGLIGD</sequence>
<proteinExistence type="predicted"/>
<keyword evidence="2" id="KW-1185">Reference proteome</keyword>
<organism evidence="1 2">
    <name type="scientific">Popillia japonica</name>
    <name type="common">Japanese beetle</name>
    <dbReference type="NCBI Taxonomy" id="7064"/>
    <lineage>
        <taxon>Eukaryota</taxon>
        <taxon>Metazoa</taxon>
        <taxon>Ecdysozoa</taxon>
        <taxon>Arthropoda</taxon>
        <taxon>Hexapoda</taxon>
        <taxon>Insecta</taxon>
        <taxon>Pterygota</taxon>
        <taxon>Neoptera</taxon>
        <taxon>Endopterygota</taxon>
        <taxon>Coleoptera</taxon>
        <taxon>Polyphaga</taxon>
        <taxon>Scarabaeiformia</taxon>
        <taxon>Scarabaeidae</taxon>
        <taxon>Rutelinae</taxon>
        <taxon>Popillia</taxon>
    </lineage>
</organism>
<name>A0AAW1H6Y5_POPJA</name>
<protein>
    <submittedName>
        <fullName evidence="1">Uncharacterized protein</fullName>
    </submittedName>
</protein>
<reference evidence="1 2" key="1">
    <citation type="journal article" date="2024" name="BMC Genomics">
        <title>De novo assembly and annotation of Popillia japonica's genome with initial clues to its potential as an invasive pest.</title>
        <authorList>
            <person name="Cucini C."/>
            <person name="Boschi S."/>
            <person name="Funari R."/>
            <person name="Cardaioli E."/>
            <person name="Iannotti N."/>
            <person name="Marturano G."/>
            <person name="Paoli F."/>
            <person name="Bruttini M."/>
            <person name="Carapelli A."/>
            <person name="Frati F."/>
            <person name="Nardi F."/>
        </authorList>
    </citation>
    <scope>NUCLEOTIDE SEQUENCE [LARGE SCALE GENOMIC DNA]</scope>
    <source>
        <strain evidence="1">DMR45628</strain>
    </source>
</reference>
<comment type="caution">
    <text evidence="1">The sequence shown here is derived from an EMBL/GenBank/DDBJ whole genome shotgun (WGS) entry which is preliminary data.</text>
</comment>
<dbReference type="Proteomes" id="UP001458880">
    <property type="component" value="Unassembled WGS sequence"/>
</dbReference>
<evidence type="ECO:0000313" key="1">
    <source>
        <dbReference type="EMBL" id="KAK9670860.1"/>
    </source>
</evidence>
<accession>A0AAW1H6Y5</accession>
<dbReference type="AlphaFoldDB" id="A0AAW1H6Y5"/>
<dbReference type="EMBL" id="JASPKY010002126">
    <property type="protein sequence ID" value="KAK9670860.1"/>
    <property type="molecule type" value="Genomic_DNA"/>
</dbReference>
<evidence type="ECO:0000313" key="2">
    <source>
        <dbReference type="Proteomes" id="UP001458880"/>
    </source>
</evidence>